<evidence type="ECO:0000313" key="1">
    <source>
        <dbReference type="EMBL" id="RMS47198.1"/>
    </source>
</evidence>
<evidence type="ECO:0000313" key="2">
    <source>
        <dbReference type="Proteomes" id="UP000270873"/>
    </source>
</evidence>
<feature type="non-terminal residue" evidence="1">
    <location>
        <position position="10"/>
    </location>
</feature>
<gene>
    <name evidence="1" type="ORF">ALP66_05050</name>
</gene>
<name>A0A658KAL9_PSEA0</name>
<dbReference type="Proteomes" id="UP000270873">
    <property type="component" value="Unassembled WGS sequence"/>
</dbReference>
<dbReference type="EMBL" id="RBSP01000466">
    <property type="protein sequence ID" value="RMS47198.1"/>
    <property type="molecule type" value="Genomic_DNA"/>
</dbReference>
<sequence>MEWCRTARAG</sequence>
<reference evidence="1 2" key="1">
    <citation type="submission" date="2018-08" db="EMBL/GenBank/DDBJ databases">
        <title>Recombination of ecologically and evolutionarily significant loci maintains genetic cohesion in the Pseudomonas syringae species complex.</title>
        <authorList>
            <person name="Dillon M."/>
            <person name="Thakur S."/>
            <person name="Almeida R.N.D."/>
            <person name="Weir B.S."/>
            <person name="Guttman D.S."/>
        </authorList>
    </citation>
    <scope>NUCLEOTIDE SEQUENCE [LARGE SCALE GENOMIC DNA]</scope>
    <source>
        <strain evidence="1 2">ICMP 7847</strain>
    </source>
</reference>
<protein>
    <submittedName>
        <fullName evidence="1">Citrate synthase</fullName>
    </submittedName>
</protein>
<proteinExistence type="predicted"/>
<organism evidence="1 2">
    <name type="scientific">Pseudomonas amygdali pv. photiniae</name>
    <dbReference type="NCBI Taxonomy" id="251724"/>
    <lineage>
        <taxon>Bacteria</taxon>
        <taxon>Pseudomonadati</taxon>
        <taxon>Pseudomonadota</taxon>
        <taxon>Gammaproteobacteria</taxon>
        <taxon>Pseudomonadales</taxon>
        <taxon>Pseudomonadaceae</taxon>
        <taxon>Pseudomonas</taxon>
        <taxon>Pseudomonas amygdali</taxon>
    </lineage>
</organism>
<accession>A0A658KAL9</accession>
<comment type="caution">
    <text evidence="1">The sequence shown here is derived from an EMBL/GenBank/DDBJ whole genome shotgun (WGS) entry which is preliminary data.</text>
</comment>